<proteinExistence type="predicted"/>
<comment type="caution">
    <text evidence="1">The sequence shown here is derived from an EMBL/GenBank/DDBJ whole genome shotgun (WGS) entry which is preliminary data.</text>
</comment>
<sequence>MGKPRLILHIGVHKTGTTALQDILEQNRETLSRQAMWYARTDRPPFPEHAKHGSLFRAALRGGEDLLSETRILSEEFRQSGCTTLVLSEEGFSEPRFSKFAALADFLAAFEVKIYCNIRRQDYLIESLWNQHCKFRDESRGIEDFAFDPEILNRSRFKPLLDFWSSFGEIVVRDYDQVKLSGAARTFGETFAVVLPETMQKKNLSPSANCALVLAELNRLGLQELKPKVIRAFRNDTRKHALGGLLRQRLLNYFQVDNAAVAKTYGVTFETTLPSEGPEPIRHLETTAVVQAMARMSELK</sequence>
<dbReference type="InterPro" id="IPR027417">
    <property type="entry name" value="P-loop_NTPase"/>
</dbReference>
<organism evidence="1 2">
    <name type="scientific">Albidovulum litorale</name>
    <dbReference type="NCBI Taxonomy" id="2984134"/>
    <lineage>
        <taxon>Bacteria</taxon>
        <taxon>Pseudomonadati</taxon>
        <taxon>Pseudomonadota</taxon>
        <taxon>Alphaproteobacteria</taxon>
        <taxon>Rhodobacterales</taxon>
        <taxon>Paracoccaceae</taxon>
        <taxon>Albidovulum</taxon>
    </lineage>
</organism>
<protein>
    <recommendedName>
        <fullName evidence="3">Sulfotransferase family protein</fullName>
    </recommendedName>
</protein>
<dbReference type="EMBL" id="JAOWKZ010000007">
    <property type="protein sequence ID" value="MCV2874597.1"/>
    <property type="molecule type" value="Genomic_DNA"/>
</dbReference>
<evidence type="ECO:0000313" key="1">
    <source>
        <dbReference type="EMBL" id="MCV2874597.1"/>
    </source>
</evidence>
<name>A0ABT2ZU97_9RHOB</name>
<accession>A0ABT2ZU97</accession>
<reference evidence="1 2" key="1">
    <citation type="submission" date="2022-10" db="EMBL/GenBank/DDBJ databases">
        <title>Defluviimonas sp. nov., isolated from ocean surface sediments.</title>
        <authorList>
            <person name="He W."/>
            <person name="Wang L."/>
            <person name="Zhang D.-F."/>
        </authorList>
    </citation>
    <scope>NUCLEOTIDE SEQUENCE [LARGE SCALE GENOMIC DNA]</scope>
    <source>
        <strain evidence="1 2">WL0050</strain>
    </source>
</reference>
<keyword evidence="2" id="KW-1185">Reference proteome</keyword>
<gene>
    <name evidence="1" type="ORF">OEZ71_20045</name>
</gene>
<dbReference type="RefSeq" id="WP_263741878.1">
    <property type="nucleotide sequence ID" value="NZ_JAOWKZ010000007.1"/>
</dbReference>
<evidence type="ECO:0000313" key="2">
    <source>
        <dbReference type="Proteomes" id="UP001652564"/>
    </source>
</evidence>
<dbReference type="Proteomes" id="UP001652564">
    <property type="component" value="Unassembled WGS sequence"/>
</dbReference>
<evidence type="ECO:0008006" key="3">
    <source>
        <dbReference type="Google" id="ProtNLM"/>
    </source>
</evidence>
<dbReference type="SUPFAM" id="SSF52540">
    <property type="entry name" value="P-loop containing nucleoside triphosphate hydrolases"/>
    <property type="match status" value="1"/>
</dbReference>